<sequence length="143" mass="16089">MARNDNPLCDLDPATIDPAWLLNELKEAHQTIRALLRQLSKEQGRHAEIARAYNKTVANLVEITRENAALERERDMWKARAESMMREHASVKIGAIPFSLTAAEISAIRKAMARLHHPDAGGDAERMKLWNAALDPLEERVSS</sequence>
<evidence type="ECO:0000313" key="3">
    <source>
        <dbReference type="Proteomes" id="UP000000263"/>
    </source>
</evidence>
<proteinExistence type="predicted"/>
<dbReference type="Proteomes" id="UP000000263">
    <property type="component" value="Chromosome"/>
</dbReference>
<keyword evidence="1" id="KW-0175">Coiled coil</keyword>
<organism evidence="2 3">
    <name type="scientific">Roseiflexus castenholzii (strain DSM 13941 / HLO8)</name>
    <dbReference type="NCBI Taxonomy" id="383372"/>
    <lineage>
        <taxon>Bacteria</taxon>
        <taxon>Bacillati</taxon>
        <taxon>Chloroflexota</taxon>
        <taxon>Chloroflexia</taxon>
        <taxon>Chloroflexales</taxon>
        <taxon>Roseiflexineae</taxon>
        <taxon>Roseiflexaceae</taxon>
        <taxon>Roseiflexus</taxon>
    </lineage>
</organism>
<accession>A7NMF6</accession>
<dbReference type="KEGG" id="rca:Rcas_2646"/>
<dbReference type="AlphaFoldDB" id="A7NMF6"/>
<evidence type="ECO:0008006" key="4">
    <source>
        <dbReference type="Google" id="ProtNLM"/>
    </source>
</evidence>
<dbReference type="InterPro" id="IPR036869">
    <property type="entry name" value="J_dom_sf"/>
</dbReference>
<keyword evidence="3" id="KW-1185">Reference proteome</keyword>
<name>A7NMF6_ROSCS</name>
<evidence type="ECO:0000256" key="1">
    <source>
        <dbReference type="SAM" id="Coils"/>
    </source>
</evidence>
<evidence type="ECO:0000313" key="2">
    <source>
        <dbReference type="EMBL" id="ABU58718.1"/>
    </source>
</evidence>
<dbReference type="RefSeq" id="WP_012121142.1">
    <property type="nucleotide sequence ID" value="NC_009767.1"/>
</dbReference>
<protein>
    <recommendedName>
        <fullName evidence="4">J domain-containing protein</fullName>
    </recommendedName>
</protein>
<dbReference type="STRING" id="383372.Rcas_2646"/>
<reference evidence="2 3" key="1">
    <citation type="submission" date="2007-08" db="EMBL/GenBank/DDBJ databases">
        <title>Complete sequence of Roseiflexus castenholzii DSM 13941.</title>
        <authorList>
            <consortium name="US DOE Joint Genome Institute"/>
            <person name="Copeland A."/>
            <person name="Lucas S."/>
            <person name="Lapidus A."/>
            <person name="Barry K."/>
            <person name="Glavina del Rio T."/>
            <person name="Dalin E."/>
            <person name="Tice H."/>
            <person name="Pitluck S."/>
            <person name="Thompson L.S."/>
            <person name="Brettin T."/>
            <person name="Bruce D."/>
            <person name="Detter J.C."/>
            <person name="Han C."/>
            <person name="Tapia R."/>
            <person name="Schmutz J."/>
            <person name="Larimer F."/>
            <person name="Land M."/>
            <person name="Hauser L."/>
            <person name="Kyrpides N."/>
            <person name="Mikhailova N."/>
            <person name="Bryant D.A."/>
            <person name="Hanada S."/>
            <person name="Tsukatani Y."/>
            <person name="Richardson P."/>
        </authorList>
    </citation>
    <scope>NUCLEOTIDE SEQUENCE [LARGE SCALE GENOMIC DNA]</scope>
    <source>
        <strain evidence="3">DSM 13941 / HLO8</strain>
    </source>
</reference>
<dbReference type="OrthoDB" id="5244113at2"/>
<dbReference type="EMBL" id="CP000804">
    <property type="protein sequence ID" value="ABU58718.1"/>
    <property type="molecule type" value="Genomic_DNA"/>
</dbReference>
<dbReference type="HOGENOM" id="CLU_126489_0_0_0"/>
<feature type="coiled-coil region" evidence="1">
    <location>
        <begin position="22"/>
        <end position="87"/>
    </location>
</feature>
<dbReference type="eggNOG" id="ENOG50343G8">
    <property type="taxonomic scope" value="Bacteria"/>
</dbReference>
<gene>
    <name evidence="2" type="ordered locus">Rcas_2646</name>
</gene>
<dbReference type="SUPFAM" id="SSF46565">
    <property type="entry name" value="Chaperone J-domain"/>
    <property type="match status" value="1"/>
</dbReference>
<dbReference type="Gene3D" id="1.10.287.110">
    <property type="entry name" value="DnaJ domain"/>
    <property type="match status" value="1"/>
</dbReference>